<name>X6MSY8_RETFI</name>
<evidence type="ECO:0000313" key="2">
    <source>
        <dbReference type="EMBL" id="ETO16929.1"/>
    </source>
</evidence>
<protein>
    <submittedName>
        <fullName evidence="2">Uncharacterized protein</fullName>
    </submittedName>
</protein>
<comment type="caution">
    <text evidence="2">The sequence shown here is derived from an EMBL/GenBank/DDBJ whole genome shotgun (WGS) entry which is preliminary data.</text>
</comment>
<organism evidence="2 3">
    <name type="scientific">Reticulomyxa filosa</name>
    <dbReference type="NCBI Taxonomy" id="46433"/>
    <lineage>
        <taxon>Eukaryota</taxon>
        <taxon>Sar</taxon>
        <taxon>Rhizaria</taxon>
        <taxon>Retaria</taxon>
        <taxon>Foraminifera</taxon>
        <taxon>Monothalamids</taxon>
        <taxon>Reticulomyxidae</taxon>
        <taxon>Reticulomyxa</taxon>
    </lineage>
</organism>
<accession>X6MSY8</accession>
<feature type="coiled-coil region" evidence="1">
    <location>
        <begin position="26"/>
        <end position="95"/>
    </location>
</feature>
<dbReference type="AlphaFoldDB" id="X6MSY8"/>
<keyword evidence="3" id="KW-1185">Reference proteome</keyword>
<keyword evidence="1" id="KW-0175">Coiled coil</keyword>
<gene>
    <name evidence="2" type="ORF">RFI_20411</name>
</gene>
<dbReference type="Proteomes" id="UP000023152">
    <property type="component" value="Unassembled WGS sequence"/>
</dbReference>
<evidence type="ECO:0000256" key="1">
    <source>
        <dbReference type="SAM" id="Coils"/>
    </source>
</evidence>
<reference evidence="2 3" key="1">
    <citation type="journal article" date="2013" name="Curr. Biol.">
        <title>The Genome of the Foraminiferan Reticulomyxa filosa.</title>
        <authorList>
            <person name="Glockner G."/>
            <person name="Hulsmann N."/>
            <person name="Schleicher M."/>
            <person name="Noegel A.A."/>
            <person name="Eichinger L."/>
            <person name="Gallinger C."/>
            <person name="Pawlowski J."/>
            <person name="Sierra R."/>
            <person name="Euteneuer U."/>
            <person name="Pillet L."/>
            <person name="Moustafa A."/>
            <person name="Platzer M."/>
            <person name="Groth M."/>
            <person name="Szafranski K."/>
            <person name="Schliwa M."/>
        </authorList>
    </citation>
    <scope>NUCLEOTIDE SEQUENCE [LARGE SCALE GENOMIC DNA]</scope>
</reference>
<sequence length="184" mass="21464">MRDMLQLCKSELWTMNTSYVQMQRENKEIVRNKYNYETQIKGLEKEKQALQQKNFERNLAIYSQKEDNIAISKLNVRLKSDFDSLKNYCDQLEHEKISQVSRNDSFCVCNPGYNEVAPLLACFFFFFFKKKIKISTAPHSKSYGGRFGTGTDKLMSKAACTFLFVCLFSYLDYLGSNNIDHTTL</sequence>
<dbReference type="EMBL" id="ASPP01017611">
    <property type="protein sequence ID" value="ETO16929.1"/>
    <property type="molecule type" value="Genomic_DNA"/>
</dbReference>
<evidence type="ECO:0000313" key="3">
    <source>
        <dbReference type="Proteomes" id="UP000023152"/>
    </source>
</evidence>
<proteinExistence type="predicted"/>